<dbReference type="AlphaFoldDB" id="G0NLX0"/>
<dbReference type="InParanoid" id="G0NLX0"/>
<keyword evidence="1" id="KW-0175">Coiled coil</keyword>
<evidence type="ECO:0000256" key="1">
    <source>
        <dbReference type="SAM" id="Coils"/>
    </source>
</evidence>
<dbReference type="Proteomes" id="UP000008068">
    <property type="component" value="Unassembled WGS sequence"/>
</dbReference>
<protein>
    <submittedName>
        <fullName evidence="2">Uncharacterized protein</fullName>
    </submittedName>
</protein>
<sequence length="116" mass="13179">MASSIREVAALQQQMEHVRLQYSEIVQRFNAMKAAGVATGFTPEIVSLLWKTVVQNSNLAAPGVRITCLMCESEVFPPNVSVHFGKEHQNQCFKCTKQICQCEQMDNRIQWIIHNN</sequence>
<feature type="coiled-coil region" evidence="1">
    <location>
        <begin position="1"/>
        <end position="28"/>
    </location>
</feature>
<accession>G0NLX0</accession>
<evidence type="ECO:0000313" key="3">
    <source>
        <dbReference type="Proteomes" id="UP000008068"/>
    </source>
</evidence>
<organism evidence="3">
    <name type="scientific">Caenorhabditis brenneri</name>
    <name type="common">Nematode worm</name>
    <dbReference type="NCBI Taxonomy" id="135651"/>
    <lineage>
        <taxon>Eukaryota</taxon>
        <taxon>Metazoa</taxon>
        <taxon>Ecdysozoa</taxon>
        <taxon>Nematoda</taxon>
        <taxon>Chromadorea</taxon>
        <taxon>Rhabditida</taxon>
        <taxon>Rhabditina</taxon>
        <taxon>Rhabditomorpha</taxon>
        <taxon>Rhabditoidea</taxon>
        <taxon>Rhabditidae</taxon>
        <taxon>Peloderinae</taxon>
        <taxon>Caenorhabditis</taxon>
    </lineage>
</organism>
<keyword evidence="3" id="KW-1185">Reference proteome</keyword>
<reference evidence="3" key="1">
    <citation type="submission" date="2011-07" db="EMBL/GenBank/DDBJ databases">
        <authorList>
            <consortium name="Caenorhabditis brenneri Sequencing and Analysis Consortium"/>
            <person name="Wilson R.K."/>
        </authorList>
    </citation>
    <scope>NUCLEOTIDE SEQUENCE [LARGE SCALE GENOMIC DNA]</scope>
    <source>
        <strain evidence="3">PB2801</strain>
    </source>
</reference>
<dbReference type="HOGENOM" id="CLU_2098995_0_0_1"/>
<evidence type="ECO:0000313" key="2">
    <source>
        <dbReference type="EMBL" id="EGT33948.1"/>
    </source>
</evidence>
<name>G0NLX0_CAEBE</name>
<dbReference type="EMBL" id="GL379908">
    <property type="protein sequence ID" value="EGT33948.1"/>
    <property type="molecule type" value="Genomic_DNA"/>
</dbReference>
<proteinExistence type="predicted"/>
<gene>
    <name evidence="2" type="ORF">CAEBREN_16992</name>
</gene>